<protein>
    <recommendedName>
        <fullName evidence="1">TonB-dependent receptor plug domain-containing protein</fullName>
    </recommendedName>
</protein>
<dbReference type="Pfam" id="PF07715">
    <property type="entry name" value="Plug"/>
    <property type="match status" value="1"/>
</dbReference>
<reference evidence="2" key="1">
    <citation type="submission" date="2018-05" db="EMBL/GenBank/DDBJ databases">
        <authorList>
            <person name="Lanie J.A."/>
            <person name="Ng W.-L."/>
            <person name="Kazmierczak K.M."/>
            <person name="Andrzejewski T.M."/>
            <person name="Davidsen T.M."/>
            <person name="Wayne K.J."/>
            <person name="Tettelin H."/>
            <person name="Glass J.I."/>
            <person name="Rusch D."/>
            <person name="Podicherti R."/>
            <person name="Tsui H.-C.T."/>
            <person name="Winkler M.E."/>
        </authorList>
    </citation>
    <scope>NUCLEOTIDE SEQUENCE</scope>
</reference>
<dbReference type="EMBL" id="UINC01203067">
    <property type="protein sequence ID" value="SVE23150.1"/>
    <property type="molecule type" value="Genomic_DNA"/>
</dbReference>
<dbReference type="Gene3D" id="2.60.40.1120">
    <property type="entry name" value="Carboxypeptidase-like, regulatory domain"/>
    <property type="match status" value="1"/>
</dbReference>
<dbReference type="InterPro" id="IPR012910">
    <property type="entry name" value="Plug_dom"/>
</dbReference>
<dbReference type="SUPFAM" id="SSF49464">
    <property type="entry name" value="Carboxypeptidase regulatory domain-like"/>
    <property type="match status" value="1"/>
</dbReference>
<dbReference type="SUPFAM" id="SSF56935">
    <property type="entry name" value="Porins"/>
    <property type="match status" value="1"/>
</dbReference>
<dbReference type="Gene3D" id="2.170.130.10">
    <property type="entry name" value="TonB-dependent receptor, plug domain"/>
    <property type="match status" value="1"/>
</dbReference>
<proteinExistence type="predicted"/>
<feature type="non-terminal residue" evidence="2">
    <location>
        <position position="198"/>
    </location>
</feature>
<dbReference type="AlphaFoldDB" id="A0A383BTI3"/>
<sequence length="198" mass="21233">MFNVTTAFGQGVISGIVLDKNKEPLPGANIILMSSVKSDKLVGTTTDSNGNFLLTSVPTGSQSLNVTYIGFKDKIIDVEVQDGITNNIEVILETTILTVPEIIVTSQRREQSLMEVPIAVTAFSAVAIRKNNITAVEDYFSRTPNIYITEGASRQASNVTTSSHNLSIRGISNIGGNASSFGIYVDDINVALVTRNPH</sequence>
<feature type="domain" description="TonB-dependent receptor plug" evidence="1">
    <location>
        <begin position="113"/>
        <end position="190"/>
    </location>
</feature>
<organism evidence="2">
    <name type="scientific">marine metagenome</name>
    <dbReference type="NCBI Taxonomy" id="408172"/>
    <lineage>
        <taxon>unclassified sequences</taxon>
        <taxon>metagenomes</taxon>
        <taxon>ecological metagenomes</taxon>
    </lineage>
</organism>
<gene>
    <name evidence="2" type="ORF">METZ01_LOCUS476004</name>
</gene>
<dbReference type="InterPro" id="IPR037066">
    <property type="entry name" value="Plug_dom_sf"/>
</dbReference>
<name>A0A383BTI3_9ZZZZ</name>
<evidence type="ECO:0000313" key="2">
    <source>
        <dbReference type="EMBL" id="SVE23150.1"/>
    </source>
</evidence>
<dbReference type="InterPro" id="IPR039426">
    <property type="entry name" value="TonB-dep_rcpt-like"/>
</dbReference>
<dbReference type="InterPro" id="IPR008969">
    <property type="entry name" value="CarboxyPept-like_regulatory"/>
</dbReference>
<dbReference type="Pfam" id="PF13715">
    <property type="entry name" value="CarbopepD_reg_2"/>
    <property type="match status" value="1"/>
</dbReference>
<accession>A0A383BTI3</accession>
<evidence type="ECO:0000259" key="1">
    <source>
        <dbReference type="Pfam" id="PF07715"/>
    </source>
</evidence>
<dbReference type="PROSITE" id="PS52016">
    <property type="entry name" value="TONB_DEPENDENT_REC_3"/>
    <property type="match status" value="1"/>
</dbReference>